<dbReference type="PANTHER" id="PTHR11920:SF335">
    <property type="entry name" value="GUANYLATE CYCLASE"/>
    <property type="match status" value="1"/>
</dbReference>
<keyword evidence="5" id="KW-0472">Membrane</keyword>
<dbReference type="InterPro" id="IPR018297">
    <property type="entry name" value="A/G_cyclase_CS"/>
</dbReference>
<dbReference type="InterPro" id="IPR001054">
    <property type="entry name" value="A/G_cyclase"/>
</dbReference>
<keyword evidence="4" id="KW-1133">Transmembrane helix</keyword>
<feature type="region of interest" description="Disordered" evidence="8">
    <location>
        <begin position="503"/>
        <end position="527"/>
    </location>
</feature>
<reference evidence="10 11" key="1">
    <citation type="journal article" date="2023" name="IScience">
        <title>Expanded male sex-determining region conserved during the evolution of homothallism in the green alga Volvox.</title>
        <authorList>
            <person name="Yamamoto K."/>
            <person name="Matsuzaki R."/>
            <person name="Mahakham W."/>
            <person name="Heman W."/>
            <person name="Sekimoto H."/>
            <person name="Kawachi M."/>
            <person name="Minakuchi Y."/>
            <person name="Toyoda A."/>
            <person name="Nozaki H."/>
        </authorList>
    </citation>
    <scope>NUCLEOTIDE SEQUENCE [LARGE SCALE GENOMIC DNA]</scope>
    <source>
        <strain evidence="10 11">NIES-4468</strain>
    </source>
</reference>
<dbReference type="PANTHER" id="PTHR11920">
    <property type="entry name" value="GUANYLYL CYCLASE"/>
    <property type="match status" value="1"/>
</dbReference>
<dbReference type="PROSITE" id="PS50125">
    <property type="entry name" value="GUANYLATE_CYCLASE_2"/>
    <property type="match status" value="1"/>
</dbReference>
<feature type="region of interest" description="Disordered" evidence="8">
    <location>
        <begin position="229"/>
        <end position="270"/>
    </location>
</feature>
<gene>
    <name evidence="10" type="ORF">VaNZ11_011655</name>
</gene>
<dbReference type="PROSITE" id="PS00452">
    <property type="entry name" value="GUANYLATE_CYCLASE_1"/>
    <property type="match status" value="1"/>
</dbReference>
<evidence type="ECO:0000259" key="9">
    <source>
        <dbReference type="PROSITE" id="PS50125"/>
    </source>
</evidence>
<evidence type="ECO:0000256" key="4">
    <source>
        <dbReference type="ARBA" id="ARBA00022989"/>
    </source>
</evidence>
<comment type="caution">
    <text evidence="10">The sequence shown here is derived from an EMBL/GenBank/DDBJ whole genome shotgun (WGS) entry which is preliminary data.</text>
</comment>
<evidence type="ECO:0000256" key="5">
    <source>
        <dbReference type="ARBA" id="ARBA00023136"/>
    </source>
</evidence>
<feature type="domain" description="Guanylate cyclase" evidence="9">
    <location>
        <begin position="1358"/>
        <end position="1501"/>
    </location>
</feature>
<evidence type="ECO:0000313" key="11">
    <source>
        <dbReference type="Proteomes" id="UP001165090"/>
    </source>
</evidence>
<feature type="region of interest" description="Disordered" evidence="8">
    <location>
        <begin position="1614"/>
        <end position="1679"/>
    </location>
</feature>
<feature type="compositionally biased region" description="Low complexity" evidence="8">
    <location>
        <begin position="229"/>
        <end position="238"/>
    </location>
</feature>
<evidence type="ECO:0000256" key="3">
    <source>
        <dbReference type="ARBA" id="ARBA00022741"/>
    </source>
</evidence>
<keyword evidence="6 7" id="KW-0456">Lyase</keyword>
<feature type="region of interest" description="Disordered" evidence="8">
    <location>
        <begin position="1549"/>
        <end position="1568"/>
    </location>
</feature>
<evidence type="ECO:0000313" key="10">
    <source>
        <dbReference type="EMBL" id="GLI67458.1"/>
    </source>
</evidence>
<keyword evidence="11" id="KW-1185">Reference proteome</keyword>
<dbReference type="Pfam" id="PF00211">
    <property type="entry name" value="Guanylate_cyc"/>
    <property type="match status" value="1"/>
</dbReference>
<evidence type="ECO:0000256" key="1">
    <source>
        <dbReference type="ARBA" id="ARBA00004370"/>
    </source>
</evidence>
<sequence length="1692" mass="176361">MDDLQVAESSSTAAPKKRSLSEKLLILLPSLFNCVLGSKADEVPDPEVADSIQGSINVEASATVSLLQLSKNYDQATYGVIVIAPYTDTICATTMVTLTSSTPVYWNDAAASILRASSHSSMDSRGQRTSDSAVPSLLDAFAAALAPGTVDSLSALLQRVAMSQKCISPKEGDNGFVDAHPLPTEVATARGTRDSASLTGAHLQTLDMEPVLLLMGSAAPEPLGGAAAAAHGSFGNGSRRSHMHMRNDGGNNHRRPSGFPTPVQEQKPSCYNQTTFSPARVFAGPAKKERSYQIDAPCTLQPAVIVAFSVEKPNGGVLLHCVDDPTTRNAVPRTGKPWPAALVDSNGCAASAGGDLANDSTVIAPTAADHRLQQSQQQSGRGGGSGSAPQVPANSSVGAAAPTTIMKVLRGSDGGNGNAHQVDDDIDLLVPICEEAGPESSNCDMLHKRSPSSRHAAAAPDDEGDSLWLRREGLVLSALTHMVTAMVTAGCATVLYQNAPSQSYYGRRSAPKPRKAPSPACPQDDLADGSEAGCIDSTSGTFLLTQLFSLQPAKLERMLADVMGEARIWKGILQVPVSMKLATPCSYPAGWNLSQPLTNQASSTPPWAVASGAPTATTAAVIDAGSSSVEAVTSSTMPGLKAVGIGRPNSSLASRSCSTRRVLQPLDSPIVSLVQSAAFTSKGTRRLFSVKPAGDGTDIERISTPLSSEAIRIQTSNDFLIPHDETPNAMMEASTKGIQNSMEINPLATSTWGLMLDTMEDNNRVPVEVPNRQLNSSHGRCNVDALASRNGRDVMAGFAAKAPGVAAAAAIATPTCGSVIHGSPTRSMRAPVVPSNSTARRLFRVQDNGVLGFITESQLPYDINGRSNVYLTAPSPAVFNPNPEETCQCNTDASGRIAEMFHQDIKYDDIVRRTKSMLALSFGSTAGVASANRMTSDDTALVGTPRRCITRADLHGQQGRGLQCSFTRVLAFASSLKNTPSALQQALAVRGTNVPGVSTSNGIASKQIFSLPNADFIAVNNGEGGQNGEAAKHRIESYFAPGELRHGFLRTKLSHEFLSSSSTLQPLGCPSGALAPQIEMMPQPAVTATSTASAAVARIAEASATGAPHNHQNAGAQGEAVPATAAVALSARTGGRRLAAAAAATLTVAISDNVTGNRVSVGRQEQLQSSPANNNAGVTVSVCGTSVFAVGSSMPSATSTTPLSCIPVQVHSSSYAGGTTVVSGHGIWRAAVEAAARGTASSRSRSPLGQMTAAATAACWHEITAIRTTDPVSGQDIIVLVQSDVTDKVEAERHLARVAEAEHRLLEKIFPRHVLTYMMTEEGVLLDNGPPSSRLGNLKPAPLIRDINKLATSHSEVTLLFADIQGFTPMCQMLEPQVVMAFLNDLFTCFDNRLEEFGVYKVETIGDCYFVAGGLIHEDEHGMPAVRARDSHADPLHAEKVFMFAKAMLAAASEVALPTSGCPVRMRIGIHTGPVVSGVVGQRMPRFCLFGDTVNTASRMESTGVPGCIHASEAVRRLLSHESWVPMGNTEVKGKGLMNTYLWVPPEHHLHGTPRQPSAASRHACPNGSTTEAVSISVAAAAAAAAASSATASGTIGGSAGNPARRLRQQQISVARASSRWGGRGSGGSGTSALTGELDLASSRGTAEEGSRVSNAAHSGGGFAQVCPPRLSSDSATESVEGLAKLLLDGDR</sequence>
<dbReference type="SUPFAM" id="SSF55073">
    <property type="entry name" value="Nucleotide cyclase"/>
    <property type="match status" value="1"/>
</dbReference>
<dbReference type="Proteomes" id="UP001165090">
    <property type="component" value="Unassembled WGS sequence"/>
</dbReference>
<accession>A0ABQ5SBZ7</accession>
<proteinExistence type="inferred from homology"/>
<evidence type="ECO:0000256" key="2">
    <source>
        <dbReference type="ARBA" id="ARBA00022692"/>
    </source>
</evidence>
<evidence type="ECO:0000256" key="8">
    <source>
        <dbReference type="SAM" id="MobiDB-lite"/>
    </source>
</evidence>
<organism evidence="10 11">
    <name type="scientific">Volvox africanus</name>
    <dbReference type="NCBI Taxonomy" id="51714"/>
    <lineage>
        <taxon>Eukaryota</taxon>
        <taxon>Viridiplantae</taxon>
        <taxon>Chlorophyta</taxon>
        <taxon>core chlorophytes</taxon>
        <taxon>Chlorophyceae</taxon>
        <taxon>CS clade</taxon>
        <taxon>Chlamydomonadales</taxon>
        <taxon>Volvocaceae</taxon>
        <taxon>Volvox</taxon>
    </lineage>
</organism>
<keyword evidence="3" id="KW-0547">Nucleotide-binding</keyword>
<comment type="similarity">
    <text evidence="7">Belongs to the adenylyl cyclase class-4/guanylyl cyclase family.</text>
</comment>
<dbReference type="InterPro" id="IPR029787">
    <property type="entry name" value="Nucleotide_cyclase"/>
</dbReference>
<dbReference type="SMART" id="SM00044">
    <property type="entry name" value="CYCc"/>
    <property type="match status" value="1"/>
</dbReference>
<evidence type="ECO:0000256" key="6">
    <source>
        <dbReference type="ARBA" id="ARBA00023239"/>
    </source>
</evidence>
<dbReference type="Gene3D" id="3.30.70.1230">
    <property type="entry name" value="Nucleotide cyclase"/>
    <property type="match status" value="1"/>
</dbReference>
<dbReference type="InterPro" id="IPR050401">
    <property type="entry name" value="Cyclic_nucleotide_synthase"/>
</dbReference>
<evidence type="ECO:0000256" key="7">
    <source>
        <dbReference type="RuleBase" id="RU000405"/>
    </source>
</evidence>
<keyword evidence="2" id="KW-0812">Transmembrane</keyword>
<dbReference type="EMBL" id="BSDZ01000078">
    <property type="protein sequence ID" value="GLI67458.1"/>
    <property type="molecule type" value="Genomic_DNA"/>
</dbReference>
<protein>
    <recommendedName>
        <fullName evidence="9">Guanylate cyclase domain-containing protein</fullName>
    </recommendedName>
</protein>
<dbReference type="CDD" id="cd07302">
    <property type="entry name" value="CHD"/>
    <property type="match status" value="1"/>
</dbReference>
<comment type="subcellular location">
    <subcellularLocation>
        <location evidence="1">Membrane</location>
    </subcellularLocation>
</comment>
<feature type="region of interest" description="Disordered" evidence="8">
    <location>
        <begin position="439"/>
        <end position="462"/>
    </location>
</feature>
<feature type="region of interest" description="Disordered" evidence="8">
    <location>
        <begin position="370"/>
        <end position="399"/>
    </location>
</feature>
<name>A0ABQ5SBZ7_9CHLO</name>